<dbReference type="AlphaFoldDB" id="A0A3D5J434"/>
<evidence type="ECO:0000313" key="3">
    <source>
        <dbReference type="Proteomes" id="UP000264330"/>
    </source>
</evidence>
<gene>
    <name evidence="2" type="ORF">DGQ38_17610</name>
</gene>
<organism evidence="2 3">
    <name type="scientific">Zunongwangia profunda</name>
    <dbReference type="NCBI Taxonomy" id="398743"/>
    <lineage>
        <taxon>Bacteria</taxon>
        <taxon>Pseudomonadati</taxon>
        <taxon>Bacteroidota</taxon>
        <taxon>Flavobacteriia</taxon>
        <taxon>Flavobacteriales</taxon>
        <taxon>Flavobacteriaceae</taxon>
        <taxon>Zunongwangia</taxon>
    </lineage>
</organism>
<dbReference type="SUPFAM" id="SSF56601">
    <property type="entry name" value="beta-lactamase/transpeptidase-like"/>
    <property type="match status" value="1"/>
</dbReference>
<dbReference type="Pfam" id="PF00144">
    <property type="entry name" value="Beta-lactamase"/>
    <property type="match status" value="1"/>
</dbReference>
<dbReference type="InterPro" id="IPR050491">
    <property type="entry name" value="AmpC-like"/>
</dbReference>
<dbReference type="RefSeq" id="WP_013073304.1">
    <property type="nucleotide sequence ID" value="NZ_CAJXAW010000055.1"/>
</dbReference>
<dbReference type="PANTHER" id="PTHR46825">
    <property type="entry name" value="D-ALANYL-D-ALANINE-CARBOXYPEPTIDASE/ENDOPEPTIDASE AMPH"/>
    <property type="match status" value="1"/>
</dbReference>
<dbReference type="GO" id="GO:0016787">
    <property type="term" value="F:hydrolase activity"/>
    <property type="evidence" value="ECO:0007669"/>
    <property type="project" value="UniProtKB-KW"/>
</dbReference>
<comment type="caution">
    <text evidence="2">The sequence shown here is derived from an EMBL/GenBank/DDBJ whole genome shotgun (WGS) entry which is preliminary data.</text>
</comment>
<evidence type="ECO:0000313" key="2">
    <source>
        <dbReference type="EMBL" id="HCV82859.1"/>
    </source>
</evidence>
<sequence>MKIIKLLDIFLLFSQLCVGQSRAKKIDSISHIIHSKNPEVAISIGFIDHGKEYFFNYGTLSKTSSKKVNETTIYEIGSITKLLTANLIAQAQLEGRLAIDDPIGNYFPSKYKLPKNILETIKISDLGSHQSGLPDFDFQKLMKSTPKQPLAITDRILHDILNDSTSLIDYGNYRYSNISYTILGLILEKVYNKDFDQILQEKIVKPAKLKNTLTKLYHVENRVTGYDIEGKQQDYFIWNHLTAPAGLLKSNTKDMVKFIKVLISGKNQIAAATKLTERTFYKNTRREIGLGQEMARDNEDLFFYKTGDTFACSSILTYDKKFEWGMVILVNQHNSDLIRDLINTNYEAVLKPN</sequence>
<evidence type="ECO:0000259" key="1">
    <source>
        <dbReference type="Pfam" id="PF00144"/>
    </source>
</evidence>
<dbReference type="PANTHER" id="PTHR46825:SF8">
    <property type="entry name" value="BETA-LACTAMASE-RELATED"/>
    <property type="match status" value="1"/>
</dbReference>
<dbReference type="Proteomes" id="UP000264330">
    <property type="component" value="Unassembled WGS sequence"/>
</dbReference>
<dbReference type="Gene3D" id="3.40.710.10">
    <property type="entry name" value="DD-peptidase/beta-lactamase superfamily"/>
    <property type="match status" value="1"/>
</dbReference>
<dbReference type="InterPro" id="IPR001466">
    <property type="entry name" value="Beta-lactam-related"/>
</dbReference>
<dbReference type="OMA" id="THRNYAN"/>
<reference evidence="2 3" key="1">
    <citation type="journal article" date="2018" name="Nat. Biotechnol.">
        <title>A standardized bacterial taxonomy based on genome phylogeny substantially revises the tree of life.</title>
        <authorList>
            <person name="Parks D.H."/>
            <person name="Chuvochina M."/>
            <person name="Waite D.W."/>
            <person name="Rinke C."/>
            <person name="Skarshewski A."/>
            <person name="Chaumeil P.A."/>
            <person name="Hugenholtz P."/>
        </authorList>
    </citation>
    <scope>NUCLEOTIDE SEQUENCE [LARGE SCALE GENOMIC DNA]</scope>
    <source>
        <strain evidence="2">UBA9359</strain>
    </source>
</reference>
<name>A0A3D5J434_9FLAO</name>
<dbReference type="EMBL" id="DPMF01000404">
    <property type="protein sequence ID" value="HCV82859.1"/>
    <property type="molecule type" value="Genomic_DNA"/>
</dbReference>
<dbReference type="InterPro" id="IPR012338">
    <property type="entry name" value="Beta-lactam/transpept-like"/>
</dbReference>
<feature type="domain" description="Beta-lactamase-related" evidence="1">
    <location>
        <begin position="42"/>
        <end position="336"/>
    </location>
</feature>
<accession>A0A3D5J434</accession>
<keyword evidence="2" id="KW-0378">Hydrolase</keyword>
<proteinExistence type="predicted"/>
<protein>
    <submittedName>
        <fullName evidence="2">Serine hydrolase</fullName>
    </submittedName>
</protein>